<keyword evidence="2" id="KW-1185">Reference proteome</keyword>
<evidence type="ECO:0000313" key="2">
    <source>
        <dbReference type="Proteomes" id="UP001056120"/>
    </source>
</evidence>
<evidence type="ECO:0000313" key="1">
    <source>
        <dbReference type="EMBL" id="KAI3741331.1"/>
    </source>
</evidence>
<gene>
    <name evidence="1" type="ORF">L1987_59003</name>
</gene>
<sequence length="245" mass="28171">MTDLDSSDIISFGSRSSKALFISYTLHLSPFSSSLSSNSNCNSLNSENSIQKHTHMKKFILKLDLNDDKDKRKAMKTVAALSGIDSITINMQEKNLTIVGTVDPVSAVSKLRKLWPTYLVSVGPAKEPEKKEEPKKEEEKKEEPKKEEDKKEEPKKEEDKKDEAKIDEPKKEEDKKEEAPKEEAPKEEEKKDESKEEEKKSVPQEQFVGMIMPYKPYYPPMHTYYNYQPPYHHSIEENPNACVIC</sequence>
<reference evidence="2" key="1">
    <citation type="journal article" date="2022" name="Mol. Ecol. Resour.">
        <title>The genomes of chicory, endive, great burdock and yacon provide insights into Asteraceae palaeo-polyploidization history and plant inulin production.</title>
        <authorList>
            <person name="Fan W."/>
            <person name="Wang S."/>
            <person name="Wang H."/>
            <person name="Wang A."/>
            <person name="Jiang F."/>
            <person name="Liu H."/>
            <person name="Zhao H."/>
            <person name="Xu D."/>
            <person name="Zhang Y."/>
        </authorList>
    </citation>
    <scope>NUCLEOTIDE SEQUENCE [LARGE SCALE GENOMIC DNA]</scope>
    <source>
        <strain evidence="2">cv. Yunnan</strain>
    </source>
</reference>
<name>A0ACB9D4A0_9ASTR</name>
<proteinExistence type="predicted"/>
<protein>
    <submittedName>
        <fullName evidence="1">Uncharacterized protein</fullName>
    </submittedName>
</protein>
<comment type="caution">
    <text evidence="1">The sequence shown here is derived from an EMBL/GenBank/DDBJ whole genome shotgun (WGS) entry which is preliminary data.</text>
</comment>
<reference evidence="1 2" key="2">
    <citation type="journal article" date="2022" name="Mol. Ecol. Resour.">
        <title>The genomes of chicory, endive, great burdock and yacon provide insights into Asteraceae paleo-polyploidization history and plant inulin production.</title>
        <authorList>
            <person name="Fan W."/>
            <person name="Wang S."/>
            <person name="Wang H."/>
            <person name="Wang A."/>
            <person name="Jiang F."/>
            <person name="Liu H."/>
            <person name="Zhao H."/>
            <person name="Xu D."/>
            <person name="Zhang Y."/>
        </authorList>
    </citation>
    <scope>NUCLEOTIDE SEQUENCE [LARGE SCALE GENOMIC DNA]</scope>
    <source>
        <strain evidence="2">cv. Yunnan</strain>
        <tissue evidence="1">Leaves</tissue>
    </source>
</reference>
<dbReference type="EMBL" id="CM042037">
    <property type="protein sequence ID" value="KAI3741331.1"/>
    <property type="molecule type" value="Genomic_DNA"/>
</dbReference>
<accession>A0ACB9D4A0</accession>
<dbReference type="Proteomes" id="UP001056120">
    <property type="component" value="Linkage Group LG20"/>
</dbReference>
<organism evidence="1 2">
    <name type="scientific">Smallanthus sonchifolius</name>
    <dbReference type="NCBI Taxonomy" id="185202"/>
    <lineage>
        <taxon>Eukaryota</taxon>
        <taxon>Viridiplantae</taxon>
        <taxon>Streptophyta</taxon>
        <taxon>Embryophyta</taxon>
        <taxon>Tracheophyta</taxon>
        <taxon>Spermatophyta</taxon>
        <taxon>Magnoliopsida</taxon>
        <taxon>eudicotyledons</taxon>
        <taxon>Gunneridae</taxon>
        <taxon>Pentapetalae</taxon>
        <taxon>asterids</taxon>
        <taxon>campanulids</taxon>
        <taxon>Asterales</taxon>
        <taxon>Asteraceae</taxon>
        <taxon>Asteroideae</taxon>
        <taxon>Heliantheae alliance</taxon>
        <taxon>Millerieae</taxon>
        <taxon>Smallanthus</taxon>
    </lineage>
</organism>